<feature type="coiled-coil region" evidence="1">
    <location>
        <begin position="706"/>
        <end position="740"/>
    </location>
</feature>
<dbReference type="SUPFAM" id="SSF52540">
    <property type="entry name" value="P-loop containing nucleoside triphosphate hydrolases"/>
    <property type="match status" value="1"/>
</dbReference>
<feature type="coiled-coil region" evidence="1">
    <location>
        <begin position="831"/>
        <end position="861"/>
    </location>
</feature>
<dbReference type="Proteomes" id="UP000005744">
    <property type="component" value="Unassembled WGS sequence"/>
</dbReference>
<name>I3CDU3_9GAMM</name>
<evidence type="ECO:0000313" key="3">
    <source>
        <dbReference type="EMBL" id="EIJ41786.1"/>
    </source>
</evidence>
<feature type="coiled-coil region" evidence="1">
    <location>
        <begin position="385"/>
        <end position="412"/>
    </location>
</feature>
<dbReference type="Gene3D" id="3.40.50.300">
    <property type="entry name" value="P-loop containing nucleotide triphosphate hydrolases"/>
    <property type="match status" value="2"/>
</dbReference>
<dbReference type="Pfam" id="PF13514">
    <property type="entry name" value="AAA_27"/>
    <property type="match status" value="1"/>
</dbReference>
<feature type="coiled-coil region" evidence="1">
    <location>
        <begin position="484"/>
        <end position="518"/>
    </location>
</feature>
<organism evidence="3 4">
    <name type="scientific">Beggiatoa alba B18LD</name>
    <dbReference type="NCBI Taxonomy" id="395493"/>
    <lineage>
        <taxon>Bacteria</taxon>
        <taxon>Pseudomonadati</taxon>
        <taxon>Pseudomonadota</taxon>
        <taxon>Gammaproteobacteria</taxon>
        <taxon>Thiotrichales</taxon>
        <taxon>Thiotrichaceae</taxon>
        <taxon>Beggiatoa</taxon>
    </lineage>
</organism>
<dbReference type="InterPro" id="IPR038734">
    <property type="entry name" value="YhaN_AAA"/>
</dbReference>
<feature type="coiled-coil region" evidence="1">
    <location>
        <begin position="558"/>
        <end position="605"/>
    </location>
</feature>
<protein>
    <recommendedName>
        <fullName evidence="2">YhaN AAA domain-containing protein</fullName>
    </recommendedName>
</protein>
<proteinExistence type="predicted"/>
<dbReference type="eggNOG" id="COG1196">
    <property type="taxonomic scope" value="Bacteria"/>
</dbReference>
<dbReference type="InterPro" id="IPR027417">
    <property type="entry name" value="P-loop_NTPase"/>
</dbReference>
<dbReference type="STRING" id="395493.BegalDRAFT_0878"/>
<feature type="domain" description="YhaN AAA" evidence="2">
    <location>
        <begin position="1"/>
        <end position="206"/>
    </location>
</feature>
<reference evidence="3 4" key="1">
    <citation type="submission" date="2011-11" db="EMBL/GenBank/DDBJ databases">
        <title>Improved High-Quality Draft sequence of Beggiatoa alba B18lD.</title>
        <authorList>
            <consortium name="US DOE Joint Genome Institute"/>
            <person name="Lucas S."/>
            <person name="Han J."/>
            <person name="Lapidus A."/>
            <person name="Cheng J.-F."/>
            <person name="Goodwin L."/>
            <person name="Pitluck S."/>
            <person name="Peters L."/>
            <person name="Mikhailova N."/>
            <person name="Held B."/>
            <person name="Detter J.C."/>
            <person name="Han C."/>
            <person name="Tapia R."/>
            <person name="Land M."/>
            <person name="Hauser L."/>
            <person name="Kyrpides N."/>
            <person name="Ivanova N."/>
            <person name="Pagani I."/>
            <person name="Samuel K."/>
            <person name="Teske A."/>
            <person name="Mueller J."/>
            <person name="Woyke T."/>
        </authorList>
    </citation>
    <scope>NUCLEOTIDE SEQUENCE [LARGE SCALE GENOMIC DNA]</scope>
    <source>
        <strain evidence="3 4">B18LD</strain>
    </source>
</reference>
<dbReference type="EMBL" id="JH600070">
    <property type="protein sequence ID" value="EIJ41786.1"/>
    <property type="molecule type" value="Genomic_DNA"/>
</dbReference>
<keyword evidence="4" id="KW-1185">Reference proteome</keyword>
<accession>I3CDU3</accession>
<sequence length="1155" mass="132480">MKLLHLNLAAFGRFTNKSLDFSATDTNFHVIYGANEAGKSTTRRALTHWLFGIPERTNDAYLHAPDQLRIGGKLRSLTGEELLFYRRKGRKNTLLDWQMNPLPEESLLPFLNGMTEARFTALFCFDHERLRQGGEDLLHGGGDVGESLFEAGTGSLKLRELLTELDREADELFKARASKPRLNQTIKAYKEACQRMKECSLSATRWSEQAKSLDEAYIQHQQLSDKLRTLRAEQHRLARIQRTRPLLHRHQALSQELAELRDVITLADDASARRIQANLTLNTAQSQEKQIRQTIADLQAQVESLIIPDALLTHKETIYNLRERLGSHQKAARDLPGVRTEMRTIEAEAQTLLRRIYPHLTLSDVPSLFISNPQRECLKQLADAYPALREKQTSLQDRLEKIQQQLIQQKNSLEILALPPDLTELKAALGRALKQGDLEDSLAKEDKEVRLLTVKADIGLKQLGLWVGSLEALEQVALPPAERVEHYDRRFKELDNDRQRIKEKLLETRQRVSAATQKINALQWAGEIPTEADLHKARELRQQRWQSLKHTQANAEMYQSYEETVQQADDIADRLRREAHRVAELAALMAEQQNAQREQEQQAKKWHGLNDQLAALTNEWEAIWQPLNIKPYLPAEMRGWFNDCLQLRQQAELLRERRQHLEVKQQLIASLCQSLTQALVKLPQNSLPLTRLADLIEQAQACIAETTDLQHHREDLERQIRNLSIEQQRLESTHQQASDALATWQTDWTKALQPLQLSADTAPDTARNVLDSLEQVLNKIDKISSLRRRIERMDEDAEVFRHDVERVVQSLTPELFNEPVEQSVPMLSNRVSQAERELTRFEQLQQRLHSENDRLQKIIDSVQTTQAQLQALLTQARCQDLKSLEIAEQASAKKQTLQRQLRELEQQLAEHGEGLSLLDLTHAADAVDIEQLTEQLENCTTQIQALEQERSEWDQKIGELRLLLKQMDGNADAARAADEAQLALAEMQELSERYTHIYLAASVLRKSIERYREQHQAPLLQRASELFERLTLGNFQGLQVGFHNQTDQPILLGLRQLNGEGIATTGMSDGTRDQLYLALRLASIERYLTRQSLMPLIVDDILLNFDDDRSLATLTVLNELAQHTQILFFTHHRRLVELAQTAVTGLKVHDMRNVA</sequence>
<evidence type="ECO:0000259" key="2">
    <source>
        <dbReference type="Pfam" id="PF13514"/>
    </source>
</evidence>
<gene>
    <name evidence="3" type="ORF">BegalDRAFT_0878</name>
</gene>
<dbReference type="eggNOG" id="COG4717">
    <property type="taxonomic scope" value="Bacteria"/>
</dbReference>
<dbReference type="PANTHER" id="PTHR41259:SF1">
    <property type="entry name" value="DOUBLE-STRAND BREAK REPAIR RAD50 ATPASE, PUTATIVE-RELATED"/>
    <property type="match status" value="1"/>
</dbReference>
<evidence type="ECO:0000313" key="4">
    <source>
        <dbReference type="Proteomes" id="UP000005744"/>
    </source>
</evidence>
<dbReference type="AlphaFoldDB" id="I3CDU3"/>
<dbReference type="PANTHER" id="PTHR41259">
    <property type="entry name" value="DOUBLE-STRAND BREAK REPAIR RAD50 ATPASE, PUTATIVE-RELATED"/>
    <property type="match status" value="1"/>
</dbReference>
<keyword evidence="1" id="KW-0175">Coiled coil</keyword>
<dbReference type="RefSeq" id="WP_002684049.1">
    <property type="nucleotide sequence ID" value="NZ_JH600070.1"/>
</dbReference>
<dbReference type="OrthoDB" id="9789562at2"/>
<evidence type="ECO:0000256" key="1">
    <source>
        <dbReference type="SAM" id="Coils"/>
    </source>
</evidence>
<feature type="coiled-coil region" evidence="1">
    <location>
        <begin position="887"/>
        <end position="993"/>
    </location>
</feature>
<dbReference type="HOGENOM" id="CLU_006135_0_0_6"/>